<accession>A0A2P2QWP9</accession>
<evidence type="ECO:0000256" key="1">
    <source>
        <dbReference type="SAM" id="MobiDB-lite"/>
    </source>
</evidence>
<protein>
    <submittedName>
        <fullName evidence="2">Uncharacterized protein</fullName>
    </submittedName>
</protein>
<organism evidence="2">
    <name type="scientific">Rhizophora mucronata</name>
    <name type="common">Asiatic mangrove</name>
    <dbReference type="NCBI Taxonomy" id="61149"/>
    <lineage>
        <taxon>Eukaryota</taxon>
        <taxon>Viridiplantae</taxon>
        <taxon>Streptophyta</taxon>
        <taxon>Embryophyta</taxon>
        <taxon>Tracheophyta</taxon>
        <taxon>Spermatophyta</taxon>
        <taxon>Magnoliopsida</taxon>
        <taxon>eudicotyledons</taxon>
        <taxon>Gunneridae</taxon>
        <taxon>Pentapetalae</taxon>
        <taxon>rosids</taxon>
        <taxon>fabids</taxon>
        <taxon>Malpighiales</taxon>
        <taxon>Rhizophoraceae</taxon>
        <taxon>Rhizophora</taxon>
    </lineage>
</organism>
<sequence>MLTTRQESNHYENPTTPVSQPKFSFGQAGGVGGQGWFTSQTTK</sequence>
<dbReference type="AlphaFoldDB" id="A0A2P2QWP9"/>
<proteinExistence type="predicted"/>
<name>A0A2P2QWP9_RHIMU</name>
<evidence type="ECO:0000313" key="2">
    <source>
        <dbReference type="EMBL" id="MBX71398.1"/>
    </source>
</evidence>
<feature type="region of interest" description="Disordered" evidence="1">
    <location>
        <begin position="1"/>
        <end position="43"/>
    </location>
</feature>
<reference evidence="2" key="1">
    <citation type="submission" date="2018-02" db="EMBL/GenBank/DDBJ databases">
        <title>Rhizophora mucronata_Transcriptome.</title>
        <authorList>
            <person name="Meera S.P."/>
            <person name="Sreeshan A."/>
            <person name="Augustine A."/>
        </authorList>
    </citation>
    <scope>NUCLEOTIDE SEQUENCE</scope>
    <source>
        <tissue evidence="2">Leaf</tissue>
    </source>
</reference>
<feature type="compositionally biased region" description="Polar residues" evidence="1">
    <location>
        <begin position="1"/>
        <end position="22"/>
    </location>
</feature>
<dbReference type="EMBL" id="GGEC01090914">
    <property type="protein sequence ID" value="MBX71398.1"/>
    <property type="molecule type" value="Transcribed_RNA"/>
</dbReference>